<dbReference type="EMBL" id="UINC01027688">
    <property type="protein sequence ID" value="SVB07365.1"/>
    <property type="molecule type" value="Genomic_DNA"/>
</dbReference>
<dbReference type="SUPFAM" id="SSF48452">
    <property type="entry name" value="TPR-like"/>
    <property type="match status" value="1"/>
</dbReference>
<dbReference type="InterPro" id="IPR019734">
    <property type="entry name" value="TPR_rpt"/>
</dbReference>
<dbReference type="AlphaFoldDB" id="A0A382B0S0"/>
<sequence>MSRVLLLILFPLSVLFSNEYYQGDSLVWEGVHAFYNYEFDHSVKILTEAREIYPDHPGVHLVWAASRWVRSKANDPVERTYEILEFDLNEIIPVYNALVTKYPLDQTFELYRGSAIGLGARVALGKKDWLKTLYQGYKGFSIINDVAEETPELQDAKLPIGIVEYYAGLSNILLKWAVELYGLDPSRESGLRQMSIAADNGDWTRIEAKSILSFLYLWVEDEPVLAAEYARDLQSQFPNNFYFKILFLESMIRTEQYELSEIIIEDIEIISSNLTNRQQEWYLPYLDYERGLFFFHLKQYDKALEYLEKAISQYTGELDVILSNAFLLKGMILDLQYRRLDAKSSYYACLKLDNFSSSMEKAKAYLKQPYKNP</sequence>
<dbReference type="Gene3D" id="1.25.40.10">
    <property type="entry name" value="Tetratricopeptide repeat domain"/>
    <property type="match status" value="1"/>
</dbReference>
<name>A0A382B0S0_9ZZZZ</name>
<evidence type="ECO:0000313" key="1">
    <source>
        <dbReference type="EMBL" id="SVB07365.1"/>
    </source>
</evidence>
<accession>A0A382B0S0</accession>
<protein>
    <recommendedName>
        <fullName evidence="2">Tetratricopeptide repeat protein</fullName>
    </recommendedName>
</protein>
<reference evidence="1" key="1">
    <citation type="submission" date="2018-05" db="EMBL/GenBank/DDBJ databases">
        <authorList>
            <person name="Lanie J.A."/>
            <person name="Ng W.-L."/>
            <person name="Kazmierczak K.M."/>
            <person name="Andrzejewski T.M."/>
            <person name="Davidsen T.M."/>
            <person name="Wayne K.J."/>
            <person name="Tettelin H."/>
            <person name="Glass J.I."/>
            <person name="Rusch D."/>
            <person name="Podicherti R."/>
            <person name="Tsui H.-C.T."/>
            <person name="Winkler M.E."/>
        </authorList>
    </citation>
    <scope>NUCLEOTIDE SEQUENCE</scope>
</reference>
<dbReference type="PROSITE" id="PS50005">
    <property type="entry name" value="TPR"/>
    <property type="match status" value="1"/>
</dbReference>
<dbReference type="InterPro" id="IPR011990">
    <property type="entry name" value="TPR-like_helical_dom_sf"/>
</dbReference>
<gene>
    <name evidence="1" type="ORF">METZ01_LOCUS160219</name>
</gene>
<organism evidence="1">
    <name type="scientific">marine metagenome</name>
    <dbReference type="NCBI Taxonomy" id="408172"/>
    <lineage>
        <taxon>unclassified sequences</taxon>
        <taxon>metagenomes</taxon>
        <taxon>ecological metagenomes</taxon>
    </lineage>
</organism>
<evidence type="ECO:0008006" key="2">
    <source>
        <dbReference type="Google" id="ProtNLM"/>
    </source>
</evidence>
<proteinExistence type="predicted"/>